<feature type="transmembrane region" description="Helical" evidence="1">
    <location>
        <begin position="7"/>
        <end position="31"/>
    </location>
</feature>
<organism evidence="2 3">
    <name type="scientific">Sporomusa ovata</name>
    <dbReference type="NCBI Taxonomy" id="2378"/>
    <lineage>
        <taxon>Bacteria</taxon>
        <taxon>Bacillati</taxon>
        <taxon>Bacillota</taxon>
        <taxon>Negativicutes</taxon>
        <taxon>Selenomonadales</taxon>
        <taxon>Sporomusaceae</taxon>
        <taxon>Sporomusa</taxon>
    </lineage>
</organism>
<evidence type="ECO:0000256" key="1">
    <source>
        <dbReference type="SAM" id="Phobius"/>
    </source>
</evidence>
<gene>
    <name evidence="2" type="ORF">SpAn4DRAFT_2368</name>
</gene>
<protein>
    <submittedName>
        <fullName evidence="2">DUF378 domain-containing protein</fullName>
    </submittedName>
</protein>
<dbReference type="Pfam" id="PF04070">
    <property type="entry name" value="DUF378"/>
    <property type="match status" value="1"/>
</dbReference>
<accession>A0A0U1L0E6</accession>
<dbReference type="Proteomes" id="UP000049855">
    <property type="component" value="Unassembled WGS sequence"/>
</dbReference>
<keyword evidence="3" id="KW-1185">Reference proteome</keyword>
<dbReference type="InterPro" id="IPR007211">
    <property type="entry name" value="DUF378"/>
</dbReference>
<evidence type="ECO:0000313" key="2">
    <source>
        <dbReference type="EMBL" id="CQR73136.1"/>
    </source>
</evidence>
<dbReference type="PANTHER" id="PTHR37304">
    <property type="entry name" value="MEMBRANE PROTEIN-RELATED"/>
    <property type="match status" value="1"/>
</dbReference>
<evidence type="ECO:0000313" key="3">
    <source>
        <dbReference type="Proteomes" id="UP000049855"/>
    </source>
</evidence>
<sequence length="82" mass="9023">MDKIALTLVIVGALNWLLVGLFQFDLVAAIFGGQQSLLSRIVYSLVGIAGLWSIKMLFSNPLSVSQPAMKHMESNEDDKKDQ</sequence>
<keyword evidence="1" id="KW-0472">Membrane</keyword>
<dbReference type="AlphaFoldDB" id="A0A0U1L0E6"/>
<feature type="transmembrane region" description="Helical" evidence="1">
    <location>
        <begin position="37"/>
        <end position="58"/>
    </location>
</feature>
<keyword evidence="1" id="KW-0812">Transmembrane</keyword>
<name>A0A0U1L0E6_9FIRM</name>
<dbReference type="RefSeq" id="WP_021167945.1">
    <property type="nucleotide sequence ID" value="NZ_CTRP01000012.1"/>
</dbReference>
<dbReference type="EMBL" id="CTRP01000012">
    <property type="protein sequence ID" value="CQR73136.1"/>
    <property type="molecule type" value="Genomic_DNA"/>
</dbReference>
<proteinExistence type="predicted"/>
<keyword evidence="1" id="KW-1133">Transmembrane helix</keyword>
<dbReference type="PANTHER" id="PTHR37304:SF1">
    <property type="entry name" value="MEMBRANE PROTEIN"/>
    <property type="match status" value="1"/>
</dbReference>
<reference evidence="3" key="1">
    <citation type="submission" date="2015-03" db="EMBL/GenBank/DDBJ databases">
        <authorList>
            <person name="Nijsse Bart"/>
        </authorList>
    </citation>
    <scope>NUCLEOTIDE SEQUENCE [LARGE SCALE GENOMIC DNA]</scope>
</reference>